<protein>
    <recommendedName>
        <fullName evidence="2">PpiC domain-containing protein</fullName>
    </recommendedName>
</protein>
<name>A0A653ABC9_9BACT</name>
<gene>
    <name evidence="1" type="ORF">TRIP_D300207</name>
</gene>
<dbReference type="AlphaFoldDB" id="A0A653ABC9"/>
<proteinExistence type="predicted"/>
<accession>A0A653ABC9</accession>
<evidence type="ECO:0008006" key="2">
    <source>
        <dbReference type="Google" id="ProtNLM"/>
    </source>
</evidence>
<evidence type="ECO:0000313" key="1">
    <source>
        <dbReference type="EMBL" id="VBB45372.1"/>
    </source>
</evidence>
<organism evidence="1">
    <name type="scientific">uncultured Paludibacter sp</name>
    <dbReference type="NCBI Taxonomy" id="497635"/>
    <lineage>
        <taxon>Bacteria</taxon>
        <taxon>Pseudomonadati</taxon>
        <taxon>Bacteroidota</taxon>
        <taxon>Bacteroidia</taxon>
        <taxon>Bacteroidales</taxon>
        <taxon>Paludibacteraceae</taxon>
        <taxon>Paludibacter</taxon>
        <taxon>environmental samples</taxon>
    </lineage>
</organism>
<dbReference type="EMBL" id="UPXZ01000024">
    <property type="protein sequence ID" value="VBB45372.1"/>
    <property type="molecule type" value="Genomic_DNA"/>
</dbReference>
<sequence>MKYSYILCFVCLGVMWSCTKTTPEPKRVPLLEVEGKFLYKDVVEKVIPATANKIDSAEIADRYIRKWVTDVLMYENGQRNLQNEAEIDEQVEEYRKALVIHQYEQALVEERVSNDILDEELHEFYNSYNSQLASQDNLIKGVLLILPKSAPKIDQVREWVRIPNEKSLENIEKYSLKNAISFDYFMKNWMPLKEILKKAPFKIEDSRAFVNDKSFSETTDSTKIYMLRITDAVLMGQTEPFEVAQDKIKTIMLNKRQSDFIIQFEKDIYNDAVSNGSINFFNKN</sequence>
<reference evidence="1" key="1">
    <citation type="submission" date="2018-07" db="EMBL/GenBank/DDBJ databases">
        <authorList>
            <consortium name="Genoscope - CEA"/>
            <person name="William W."/>
        </authorList>
    </citation>
    <scope>NUCLEOTIDE SEQUENCE</scope>
    <source>
        <strain evidence="1">IK1</strain>
    </source>
</reference>